<feature type="signal peptide" evidence="2">
    <location>
        <begin position="1"/>
        <end position="21"/>
    </location>
</feature>
<protein>
    <recommendedName>
        <fullName evidence="5">Type IV pilus biogenesis protein PilP</fullName>
    </recommendedName>
</protein>
<feature type="region of interest" description="Disordered" evidence="1">
    <location>
        <begin position="79"/>
        <end position="126"/>
    </location>
</feature>
<proteinExistence type="predicted"/>
<feature type="chain" id="PRO_5030874975" description="Type IV pilus biogenesis protein PilP" evidence="2">
    <location>
        <begin position="22"/>
        <end position="204"/>
    </location>
</feature>
<reference evidence="3 4" key="1">
    <citation type="submission" date="2020-04" db="EMBL/GenBank/DDBJ databases">
        <title>Description of novel Gluconacetobacter.</title>
        <authorList>
            <person name="Sombolestani A."/>
        </authorList>
    </citation>
    <scope>NUCLEOTIDE SEQUENCE [LARGE SCALE GENOMIC DNA]</scope>
    <source>
        <strain evidence="3 4">LMG 22058</strain>
    </source>
</reference>
<feature type="compositionally biased region" description="Pro residues" evidence="1">
    <location>
        <begin position="110"/>
        <end position="119"/>
    </location>
</feature>
<gene>
    <name evidence="3" type="ORF">HLH44_19040</name>
</gene>
<keyword evidence="2" id="KW-0732">Signal</keyword>
<name>A0A7W4K382_9PROT</name>
<dbReference type="EMBL" id="JABEQP010000021">
    <property type="protein sequence ID" value="MBB2199503.1"/>
    <property type="molecule type" value="Genomic_DNA"/>
</dbReference>
<comment type="caution">
    <text evidence="3">The sequence shown here is derived from an EMBL/GenBank/DDBJ whole genome shotgun (WGS) entry which is preliminary data.</text>
</comment>
<feature type="region of interest" description="Disordered" evidence="1">
    <location>
        <begin position="176"/>
        <end position="204"/>
    </location>
</feature>
<dbReference type="AlphaFoldDB" id="A0A7W4K382"/>
<evidence type="ECO:0000313" key="3">
    <source>
        <dbReference type="EMBL" id="MBB2199503.1"/>
    </source>
</evidence>
<dbReference type="Proteomes" id="UP000530320">
    <property type="component" value="Unassembled WGS sequence"/>
</dbReference>
<organism evidence="3 4">
    <name type="scientific">Gluconacetobacter dulcium</name>
    <dbReference type="NCBI Taxonomy" id="2729096"/>
    <lineage>
        <taxon>Bacteria</taxon>
        <taxon>Pseudomonadati</taxon>
        <taxon>Pseudomonadota</taxon>
        <taxon>Alphaproteobacteria</taxon>
        <taxon>Acetobacterales</taxon>
        <taxon>Acetobacteraceae</taxon>
        <taxon>Gluconacetobacter</taxon>
    </lineage>
</organism>
<evidence type="ECO:0008006" key="5">
    <source>
        <dbReference type="Google" id="ProtNLM"/>
    </source>
</evidence>
<evidence type="ECO:0000256" key="1">
    <source>
        <dbReference type="SAM" id="MobiDB-lite"/>
    </source>
</evidence>
<sequence length="204" mass="21445">MRRSAITAAAIAIAVPLQVRAQTPIPECASRLAEPAPGQVLTPAELDANNACVTVMQQAKIVSDLGTAMQENIRRLTEKDKPRAAIGVPDRPALELQPPPLSARQDDAVPAPPTPPPAPTYDTIWTDGGRTGATLRFSDGSSQDVERGTRLRDESVVTAISSRGLTLRRPDGSVLTLRGSSDAPTPTRIIAVPGAPSYPPPTHG</sequence>
<accession>A0A7W4K382</accession>
<evidence type="ECO:0000256" key="2">
    <source>
        <dbReference type="SAM" id="SignalP"/>
    </source>
</evidence>
<evidence type="ECO:0000313" key="4">
    <source>
        <dbReference type="Proteomes" id="UP000530320"/>
    </source>
</evidence>
<dbReference type="RefSeq" id="WP_183010436.1">
    <property type="nucleotide sequence ID" value="NZ_JABEQP010000021.1"/>
</dbReference>